<evidence type="ECO:0000313" key="3">
    <source>
        <dbReference type="Proteomes" id="UP000252706"/>
    </source>
</evidence>
<accession>A0A366WZ09</accession>
<dbReference type="AlphaFoldDB" id="A0A366WZ09"/>
<evidence type="ECO:0000313" key="2">
    <source>
        <dbReference type="EMBL" id="RBW55554.1"/>
    </source>
</evidence>
<gene>
    <name evidence="2" type="ORF">DS909_10625</name>
</gene>
<proteinExistence type="predicted"/>
<dbReference type="OrthoDB" id="9983644at2"/>
<feature type="transmembrane region" description="Helical" evidence="1">
    <location>
        <begin position="18"/>
        <end position="37"/>
    </location>
</feature>
<feature type="transmembrane region" description="Helical" evidence="1">
    <location>
        <begin position="49"/>
        <end position="72"/>
    </location>
</feature>
<evidence type="ECO:0000256" key="1">
    <source>
        <dbReference type="SAM" id="Phobius"/>
    </source>
</evidence>
<dbReference type="InterPro" id="IPR048136">
    <property type="entry name" value="STM3941-like"/>
</dbReference>
<comment type="caution">
    <text evidence="2">The sequence shown here is derived from an EMBL/GenBank/DDBJ whole genome shotgun (WGS) entry which is preliminary data.</text>
</comment>
<dbReference type="EMBL" id="QOCE01000029">
    <property type="protein sequence ID" value="RBW55554.1"/>
    <property type="molecule type" value="Genomic_DNA"/>
</dbReference>
<dbReference type="NCBIfam" id="NF041635">
    <property type="entry name" value="STM3941_fam"/>
    <property type="match status" value="1"/>
</dbReference>
<organism evidence="2 3">
    <name type="scientific">Phaeobacter gallaeciensis</name>
    <dbReference type="NCBI Taxonomy" id="60890"/>
    <lineage>
        <taxon>Bacteria</taxon>
        <taxon>Pseudomonadati</taxon>
        <taxon>Pseudomonadota</taxon>
        <taxon>Alphaproteobacteria</taxon>
        <taxon>Rhodobacterales</taxon>
        <taxon>Roseobacteraceae</taxon>
        <taxon>Phaeobacter</taxon>
    </lineage>
</organism>
<dbReference type="RefSeq" id="WP_113823426.1">
    <property type="nucleotide sequence ID" value="NZ_QOCE01000029.1"/>
</dbReference>
<keyword evidence="1" id="KW-0812">Transmembrane</keyword>
<keyword evidence="1" id="KW-0472">Membrane</keyword>
<reference evidence="2 3" key="1">
    <citation type="submission" date="2018-07" db="EMBL/GenBank/DDBJ databases">
        <title>Modular assembly of carbohydrate-degrading microbial communities in the ocean.</title>
        <authorList>
            <person name="Enke T.N."/>
            <person name="Datta M.S."/>
            <person name="Schwartzman J.A."/>
            <person name="Cermak N."/>
            <person name="Schmitz D.A."/>
            <person name="Barrere J."/>
            <person name="Cordero O.X."/>
        </authorList>
    </citation>
    <scope>NUCLEOTIDE SEQUENCE [LARGE SCALE GENOMIC DNA]</scope>
    <source>
        <strain evidence="2 3">C3M10</strain>
    </source>
</reference>
<protein>
    <recommendedName>
        <fullName evidence="4">PH domain-containing protein</fullName>
    </recommendedName>
</protein>
<sequence length="188" mass="20927">MKPVALGQRTVNRSLSKLIGLLGIVGIFLATGVWLIQGGAVDTRGEISVLHGWLSVLVFGSISTELFVRVILGEKTPVRLSPNGLVDKRYFKEEIPWSAFSRVSVWSHRRNSAIRLQLASEGTHQFGFTGSATITRWFNKSVGLDGLYMTSNDLDISFSELRNLMFTYVKEFQPSALEDGHTLSKSRH</sequence>
<name>A0A366WZ09_9RHOB</name>
<dbReference type="Proteomes" id="UP000252706">
    <property type="component" value="Unassembled WGS sequence"/>
</dbReference>
<keyword evidence="1" id="KW-1133">Transmembrane helix</keyword>
<evidence type="ECO:0008006" key="4">
    <source>
        <dbReference type="Google" id="ProtNLM"/>
    </source>
</evidence>